<feature type="compositionally biased region" description="Low complexity" evidence="1">
    <location>
        <begin position="546"/>
        <end position="556"/>
    </location>
</feature>
<keyword evidence="4" id="KW-1185">Reference proteome</keyword>
<feature type="compositionally biased region" description="Low complexity" evidence="1">
    <location>
        <begin position="470"/>
        <end position="485"/>
    </location>
</feature>
<feature type="compositionally biased region" description="Polar residues" evidence="1">
    <location>
        <begin position="617"/>
        <end position="629"/>
    </location>
</feature>
<feature type="compositionally biased region" description="Low complexity" evidence="1">
    <location>
        <begin position="447"/>
        <end position="462"/>
    </location>
</feature>
<evidence type="ECO:0000313" key="3">
    <source>
        <dbReference type="EMBL" id="RPA88013.1"/>
    </source>
</evidence>
<feature type="compositionally biased region" description="Low complexity" evidence="1">
    <location>
        <begin position="150"/>
        <end position="160"/>
    </location>
</feature>
<dbReference type="GO" id="GO:0030479">
    <property type="term" value="C:actin cortical patch"/>
    <property type="evidence" value="ECO:0007669"/>
    <property type="project" value="TreeGrafter"/>
</dbReference>
<dbReference type="Pfam" id="PF09949">
    <property type="entry name" value="APP1_cat"/>
    <property type="match status" value="1"/>
</dbReference>
<dbReference type="STRING" id="1160509.A0A3N4IP96"/>
<dbReference type="OrthoDB" id="2117591at2759"/>
<dbReference type="GO" id="GO:0008195">
    <property type="term" value="F:phosphatidate phosphatase activity"/>
    <property type="evidence" value="ECO:0007669"/>
    <property type="project" value="InterPro"/>
</dbReference>
<gene>
    <name evidence="3" type="ORF">BJ508DRAFT_409930</name>
</gene>
<dbReference type="InterPro" id="IPR019236">
    <property type="entry name" value="APP1_cat"/>
</dbReference>
<feature type="compositionally biased region" description="Pro residues" evidence="1">
    <location>
        <begin position="557"/>
        <end position="591"/>
    </location>
</feature>
<feature type="region of interest" description="Disordered" evidence="1">
    <location>
        <begin position="146"/>
        <end position="173"/>
    </location>
</feature>
<dbReference type="AlphaFoldDB" id="A0A3N4IP96"/>
<sequence length="706" mass="77430">MQSGTQGWGEYLGGSGDGGGSRRAKFAGFLKAAGQAASEAKQSYYGRSNGGTPREVEGDWGDAEVATNGREQLVLFPSYARWRPPRSESRTWRAQSDDDLGGVEAEEREALIDVDVRGWVFRPNSGPPSRTERMVVGIAKTLCGLPSLPEEGQSGSSESSWRNPYATNSTTGQRMTDEEIRAAHAEVTARLAPFLYESVSEKKITIFIYNNETSTMIETYTCQKGHFSYRAPVDFVPTDVKVFVTPELAINEPVRIVEKSGISLISDIDDTIKHSAVHAGTREMFRNTFVKPLDDLTIQGVREWYTSLVEPPYNVEMHYVSNSPWQLFSLIQTYMRRAGLPQGSYHLKQYSGLLKGIFEPVADRKRGSLERIIRDFPGRRWILVGDAGEMDLEVYTEVALQFPGRILAIFIRDVGNLDGSSSSSQLGQSLPNSSSDQVLFENKFFTSSPSGSPAPSVSRKAPPAVPPPRRSNTSSTSSSNPSSVPATPRPSLPEVPQQRRPPSEVSAKKAPPVRPPKPKALQLVQNSVEAESEGPKPPLPQRRPTDPVTPQSTSSPSPSPNGPFPPPPKRRTLPPPFVPGQSTTPPPPGSTPSPYKLKTASSSSLPLPPHVPIADSPRTSQPQLTSRPTYYSAASGRYPGNYNEQPMTAEERKREMWLMRWAQAQRVLEAQGVILESWVIGSDVSELCRSIVESALAESKGDKSRR</sequence>
<feature type="compositionally biased region" description="Polar residues" evidence="1">
    <location>
        <begin position="161"/>
        <end position="173"/>
    </location>
</feature>
<name>A0A3N4IP96_ASCIM</name>
<dbReference type="EMBL" id="ML119645">
    <property type="protein sequence ID" value="RPA88013.1"/>
    <property type="molecule type" value="Genomic_DNA"/>
</dbReference>
<feature type="region of interest" description="Disordered" evidence="1">
    <location>
        <begin position="39"/>
        <end position="58"/>
    </location>
</feature>
<dbReference type="Proteomes" id="UP000275078">
    <property type="component" value="Unassembled WGS sequence"/>
</dbReference>
<dbReference type="PANTHER" id="PTHR28208">
    <property type="entry name" value="PHOSPHATIDATE PHOSPHATASE APP1"/>
    <property type="match status" value="1"/>
</dbReference>
<evidence type="ECO:0000256" key="1">
    <source>
        <dbReference type="SAM" id="MobiDB-lite"/>
    </source>
</evidence>
<proteinExistence type="predicted"/>
<dbReference type="InterPro" id="IPR052935">
    <property type="entry name" value="Mg2+_PAP"/>
</dbReference>
<dbReference type="PANTHER" id="PTHR28208:SF3">
    <property type="entry name" value="PHOSPHATIDATE PHOSPHATASE APP1"/>
    <property type="match status" value="1"/>
</dbReference>
<feature type="domain" description="Phosphatidate phosphatase APP1 catalytic" evidence="2">
    <location>
        <begin position="262"/>
        <end position="413"/>
    </location>
</feature>
<evidence type="ECO:0000313" key="4">
    <source>
        <dbReference type="Proteomes" id="UP000275078"/>
    </source>
</evidence>
<evidence type="ECO:0000259" key="2">
    <source>
        <dbReference type="Pfam" id="PF09949"/>
    </source>
</evidence>
<organism evidence="3 4">
    <name type="scientific">Ascobolus immersus RN42</name>
    <dbReference type="NCBI Taxonomy" id="1160509"/>
    <lineage>
        <taxon>Eukaryota</taxon>
        <taxon>Fungi</taxon>
        <taxon>Dikarya</taxon>
        <taxon>Ascomycota</taxon>
        <taxon>Pezizomycotina</taxon>
        <taxon>Pezizomycetes</taxon>
        <taxon>Pezizales</taxon>
        <taxon>Ascobolaceae</taxon>
        <taxon>Ascobolus</taxon>
    </lineage>
</organism>
<protein>
    <recommendedName>
        <fullName evidence="2">Phosphatidate phosphatase APP1 catalytic domain-containing protein</fullName>
    </recommendedName>
</protein>
<accession>A0A3N4IP96</accession>
<reference evidence="3 4" key="1">
    <citation type="journal article" date="2018" name="Nat. Ecol. Evol.">
        <title>Pezizomycetes genomes reveal the molecular basis of ectomycorrhizal truffle lifestyle.</title>
        <authorList>
            <person name="Murat C."/>
            <person name="Payen T."/>
            <person name="Noel B."/>
            <person name="Kuo A."/>
            <person name="Morin E."/>
            <person name="Chen J."/>
            <person name="Kohler A."/>
            <person name="Krizsan K."/>
            <person name="Balestrini R."/>
            <person name="Da Silva C."/>
            <person name="Montanini B."/>
            <person name="Hainaut M."/>
            <person name="Levati E."/>
            <person name="Barry K.W."/>
            <person name="Belfiori B."/>
            <person name="Cichocki N."/>
            <person name="Clum A."/>
            <person name="Dockter R.B."/>
            <person name="Fauchery L."/>
            <person name="Guy J."/>
            <person name="Iotti M."/>
            <person name="Le Tacon F."/>
            <person name="Lindquist E.A."/>
            <person name="Lipzen A."/>
            <person name="Malagnac F."/>
            <person name="Mello A."/>
            <person name="Molinier V."/>
            <person name="Miyauchi S."/>
            <person name="Poulain J."/>
            <person name="Riccioni C."/>
            <person name="Rubini A."/>
            <person name="Sitrit Y."/>
            <person name="Splivallo R."/>
            <person name="Traeger S."/>
            <person name="Wang M."/>
            <person name="Zifcakova L."/>
            <person name="Wipf D."/>
            <person name="Zambonelli A."/>
            <person name="Paolocci F."/>
            <person name="Nowrousian M."/>
            <person name="Ottonello S."/>
            <person name="Baldrian P."/>
            <person name="Spatafora J.W."/>
            <person name="Henrissat B."/>
            <person name="Nagy L.G."/>
            <person name="Aury J.M."/>
            <person name="Wincker P."/>
            <person name="Grigoriev I.V."/>
            <person name="Bonfante P."/>
            <person name="Martin F.M."/>
        </authorList>
    </citation>
    <scope>NUCLEOTIDE SEQUENCE [LARGE SCALE GENOMIC DNA]</scope>
    <source>
        <strain evidence="3 4">RN42</strain>
    </source>
</reference>
<feature type="region of interest" description="Disordered" evidence="1">
    <location>
        <begin position="444"/>
        <end position="646"/>
    </location>
</feature>